<dbReference type="InterPro" id="IPR032710">
    <property type="entry name" value="NTF2-like_dom_sf"/>
</dbReference>
<accession>A0ABZ1CAJ5</accession>
<reference evidence="1 2" key="1">
    <citation type="submission" date="2023-12" db="EMBL/GenBank/DDBJ databases">
        <title>Description of an unclassified Opitutus bacterium of Verrucomicrobiota.</title>
        <authorList>
            <person name="Zhang D.-F."/>
        </authorList>
    </citation>
    <scope>NUCLEOTIDE SEQUENCE [LARGE SCALE GENOMIC DNA]</scope>
    <source>
        <strain evidence="1 2">WL0086</strain>
    </source>
</reference>
<dbReference type="InterPro" id="IPR009783">
    <property type="entry name" value="DUF1348"/>
</dbReference>
<proteinExistence type="predicted"/>
<keyword evidence="2" id="KW-1185">Reference proteome</keyword>
<dbReference type="Proteomes" id="UP000738431">
    <property type="component" value="Chromosome"/>
</dbReference>
<dbReference type="EMBL" id="CP139781">
    <property type="protein sequence ID" value="WRQ88709.1"/>
    <property type="molecule type" value="Genomic_DNA"/>
</dbReference>
<evidence type="ECO:0000313" key="1">
    <source>
        <dbReference type="EMBL" id="WRQ88709.1"/>
    </source>
</evidence>
<dbReference type="PANTHER" id="PTHR31757">
    <property type="entry name" value="SLL0781 PROTEIN"/>
    <property type="match status" value="1"/>
</dbReference>
<gene>
    <name evidence="1" type="ORF">K1X11_004785</name>
</gene>
<name>A0ABZ1CAJ5_9BACT</name>
<protein>
    <submittedName>
        <fullName evidence="1">Nuclear transport factor 2 family protein</fullName>
    </submittedName>
</protein>
<dbReference type="Pfam" id="PF07080">
    <property type="entry name" value="DUF1348"/>
    <property type="match status" value="1"/>
</dbReference>
<dbReference type="SUPFAM" id="SSF54427">
    <property type="entry name" value="NTF2-like"/>
    <property type="match status" value="1"/>
</dbReference>
<evidence type="ECO:0000313" key="2">
    <source>
        <dbReference type="Proteomes" id="UP000738431"/>
    </source>
</evidence>
<dbReference type="PANTHER" id="PTHR31757:SF0">
    <property type="entry name" value="SLL0781 PROTEIN"/>
    <property type="match status" value="1"/>
</dbReference>
<dbReference type="Gene3D" id="3.10.450.50">
    <property type="match status" value="1"/>
</dbReference>
<dbReference type="RefSeq" id="WP_221031809.1">
    <property type="nucleotide sequence ID" value="NZ_CP139781.1"/>
</dbReference>
<sequence>MNQTKSPPEARPPFPPFTHETALAKIAAAENAWNTRDPQKVSLAYTPDCEWRNRDQFIHGRQEIQNFLSAKWAKEHDYRLRKHLWCFSGNRIAVTFEYEWHDQDGQWYRSHGNENWEFAPNGLMRRRVASINDQPIAASERKFYWQRDGETVVPTNQPPAKAA</sequence>
<organism evidence="1 2">
    <name type="scientific">Actomonas aquatica</name>
    <dbReference type="NCBI Taxonomy" id="2866162"/>
    <lineage>
        <taxon>Bacteria</taxon>
        <taxon>Pseudomonadati</taxon>
        <taxon>Verrucomicrobiota</taxon>
        <taxon>Opitutia</taxon>
        <taxon>Opitutales</taxon>
        <taxon>Opitutaceae</taxon>
        <taxon>Actomonas</taxon>
    </lineage>
</organism>